<dbReference type="EMBL" id="CP095071">
    <property type="protein sequence ID" value="UOQ86418.1"/>
    <property type="molecule type" value="Genomic_DNA"/>
</dbReference>
<dbReference type="PROSITE" id="PS51257">
    <property type="entry name" value="PROKAR_LIPOPROTEIN"/>
    <property type="match status" value="1"/>
</dbReference>
<reference evidence="2 3" key="1">
    <citation type="submission" date="2022-04" db="EMBL/GenBank/DDBJ databases">
        <title>Gracilibacillus sp. isolated from saltern.</title>
        <authorList>
            <person name="Won M."/>
            <person name="Lee C.-M."/>
            <person name="Woen H.-Y."/>
            <person name="Kwon S.-W."/>
        </authorList>
    </citation>
    <scope>NUCLEOTIDE SEQUENCE [LARGE SCALE GENOMIC DNA]</scope>
    <source>
        <strain evidence="2 3">SSPM10-3</strain>
    </source>
</reference>
<gene>
    <name evidence="2" type="ORF">MUN87_05895</name>
</gene>
<dbReference type="Proteomes" id="UP000831537">
    <property type="component" value="Chromosome"/>
</dbReference>
<dbReference type="RefSeq" id="WP_244746766.1">
    <property type="nucleotide sequence ID" value="NZ_CP095071.1"/>
</dbReference>
<dbReference type="Gene3D" id="2.60.40.420">
    <property type="entry name" value="Cupredoxins - blue copper proteins"/>
    <property type="match status" value="1"/>
</dbReference>
<feature type="signal peptide" evidence="1">
    <location>
        <begin position="1"/>
        <end position="18"/>
    </location>
</feature>
<dbReference type="InterPro" id="IPR008972">
    <property type="entry name" value="Cupredoxin"/>
</dbReference>
<evidence type="ECO:0000313" key="3">
    <source>
        <dbReference type="Proteomes" id="UP000831537"/>
    </source>
</evidence>
<feature type="chain" id="PRO_5047547770" evidence="1">
    <location>
        <begin position="19"/>
        <end position="124"/>
    </location>
</feature>
<evidence type="ECO:0000256" key="1">
    <source>
        <dbReference type="SAM" id="SignalP"/>
    </source>
</evidence>
<keyword evidence="1" id="KW-0732">Signal</keyword>
<name>A0ABY4GQK7_9BACI</name>
<dbReference type="SUPFAM" id="SSF49503">
    <property type="entry name" value="Cupredoxins"/>
    <property type="match status" value="1"/>
</dbReference>
<keyword evidence="3" id="KW-1185">Reference proteome</keyword>
<sequence length="124" mass="13059">MKKLVLLCLTLTLVMVLAACGSGEEDNASEDNQNSATTGNGESVDLVATNWEFDQEEYTVPAGEVTVNLTSKEGFHGIVIENSDVSIEGEGSATTTLEPGEYTIRCSVPCGTGHSEMTATLVVQ</sequence>
<protein>
    <submittedName>
        <fullName evidence="2">Cytochrome C oxidase subunit II</fullName>
    </submittedName>
</protein>
<organism evidence="2 3">
    <name type="scientific">Gracilibacillus salinarum</name>
    <dbReference type="NCBI Taxonomy" id="2932255"/>
    <lineage>
        <taxon>Bacteria</taxon>
        <taxon>Bacillati</taxon>
        <taxon>Bacillota</taxon>
        <taxon>Bacilli</taxon>
        <taxon>Bacillales</taxon>
        <taxon>Bacillaceae</taxon>
        <taxon>Gracilibacillus</taxon>
    </lineage>
</organism>
<accession>A0ABY4GQK7</accession>
<proteinExistence type="predicted"/>
<evidence type="ECO:0000313" key="2">
    <source>
        <dbReference type="EMBL" id="UOQ86418.1"/>
    </source>
</evidence>